<keyword evidence="2" id="KW-1185">Reference proteome</keyword>
<evidence type="ECO:0000313" key="2">
    <source>
        <dbReference type="Proteomes" id="UP000306319"/>
    </source>
</evidence>
<sequence>MENIPPEINNIEPNYWEALKNPDSLFYAFWLSVALLVFMSLLKYLVSKESERKDWGLLALELPIDLCLVVITVIITGFMKEPNFALGIVLVVISLVVSIICCHFRQCSIRHSYDEKGLKVYLFGILDVILAIAWICFIYLQII</sequence>
<dbReference type="Proteomes" id="UP000306319">
    <property type="component" value="Unassembled WGS sequence"/>
</dbReference>
<accession>A0AC61RD44</accession>
<name>A0AC61RD44_9BACT</name>
<dbReference type="EMBL" id="SRYB01000025">
    <property type="protein sequence ID" value="TGY77426.1"/>
    <property type="molecule type" value="Genomic_DNA"/>
</dbReference>
<organism evidence="1 2">
    <name type="scientific">Lepagella muris</name>
    <dbReference type="NCBI Taxonomy" id="3032870"/>
    <lineage>
        <taxon>Bacteria</taxon>
        <taxon>Pseudomonadati</taxon>
        <taxon>Bacteroidota</taxon>
        <taxon>Bacteroidia</taxon>
        <taxon>Bacteroidales</taxon>
        <taxon>Muribaculaceae</taxon>
        <taxon>Lepagella</taxon>
    </lineage>
</organism>
<proteinExistence type="predicted"/>
<protein>
    <submittedName>
        <fullName evidence="1">Uncharacterized protein</fullName>
    </submittedName>
</protein>
<reference evidence="1" key="1">
    <citation type="submission" date="2019-04" db="EMBL/GenBank/DDBJ databases">
        <title>Microbes associate with the intestines of laboratory mice.</title>
        <authorList>
            <person name="Navarre W."/>
            <person name="Wong E."/>
            <person name="Huang K."/>
            <person name="Tropini C."/>
            <person name="Ng K."/>
            <person name="Yu B."/>
        </authorList>
    </citation>
    <scope>NUCLEOTIDE SEQUENCE</scope>
    <source>
        <strain evidence="1">NM04_E33</strain>
    </source>
</reference>
<evidence type="ECO:0000313" key="1">
    <source>
        <dbReference type="EMBL" id="TGY77426.1"/>
    </source>
</evidence>
<comment type="caution">
    <text evidence="1">The sequence shown here is derived from an EMBL/GenBank/DDBJ whole genome shotgun (WGS) entry which is preliminary data.</text>
</comment>
<gene>
    <name evidence="1" type="ORF">E5331_14670</name>
</gene>